<dbReference type="EMBL" id="MPUH01000127">
    <property type="protein sequence ID" value="OMJ89380.1"/>
    <property type="molecule type" value="Genomic_DNA"/>
</dbReference>
<evidence type="ECO:0000256" key="1">
    <source>
        <dbReference type="ARBA" id="ARBA00004123"/>
    </source>
</evidence>
<dbReference type="EMBL" id="MPUH01000008">
    <property type="protein sequence ID" value="OMJ95766.1"/>
    <property type="molecule type" value="Genomic_DNA"/>
</dbReference>
<dbReference type="SUPFAM" id="SSF47819">
    <property type="entry name" value="HRDC-like"/>
    <property type="match status" value="1"/>
</dbReference>
<dbReference type="InterPro" id="IPR038324">
    <property type="entry name" value="Rpb4/RPC9_sf"/>
</dbReference>
<dbReference type="SMART" id="SM00657">
    <property type="entry name" value="RPOL4c"/>
    <property type="match status" value="1"/>
</dbReference>
<dbReference type="Gene3D" id="1.20.1250.40">
    <property type="match status" value="1"/>
</dbReference>
<dbReference type="GO" id="GO:0030880">
    <property type="term" value="C:RNA polymerase complex"/>
    <property type="evidence" value="ECO:0007669"/>
    <property type="project" value="InterPro"/>
</dbReference>
<feature type="domain" description="RNA polymerase Rpb4/RPC9 core" evidence="4">
    <location>
        <begin position="10"/>
        <end position="123"/>
    </location>
</feature>
<keyword evidence="7" id="KW-1185">Reference proteome</keyword>
<evidence type="ECO:0000313" key="5">
    <source>
        <dbReference type="EMBL" id="OMJ89380.1"/>
    </source>
</evidence>
<evidence type="ECO:0000313" key="6">
    <source>
        <dbReference type="EMBL" id="OMJ95766.1"/>
    </source>
</evidence>
<dbReference type="GO" id="GO:0005634">
    <property type="term" value="C:nucleus"/>
    <property type="evidence" value="ECO:0007669"/>
    <property type="project" value="UniProtKB-SubCell"/>
</dbReference>
<accession>A0A1R2CKB5</accession>
<protein>
    <recommendedName>
        <fullName evidence="4">RNA polymerase Rpb4/RPC9 core domain-containing protein</fullName>
    </recommendedName>
</protein>
<organism evidence="5 7">
    <name type="scientific">Stentor coeruleus</name>
    <dbReference type="NCBI Taxonomy" id="5963"/>
    <lineage>
        <taxon>Eukaryota</taxon>
        <taxon>Sar</taxon>
        <taxon>Alveolata</taxon>
        <taxon>Ciliophora</taxon>
        <taxon>Postciliodesmatophora</taxon>
        <taxon>Heterotrichea</taxon>
        <taxon>Heterotrichida</taxon>
        <taxon>Stentoridae</taxon>
        <taxon>Stentor</taxon>
    </lineage>
</organism>
<comment type="subcellular location">
    <subcellularLocation>
        <location evidence="1">Nucleus</location>
    </subcellularLocation>
</comment>
<dbReference type="GO" id="GO:0006352">
    <property type="term" value="P:DNA-templated transcription initiation"/>
    <property type="evidence" value="ECO:0007669"/>
    <property type="project" value="InterPro"/>
</dbReference>
<dbReference type="Proteomes" id="UP000187209">
    <property type="component" value="Unassembled WGS sequence"/>
</dbReference>
<dbReference type="OrthoDB" id="2186918at2759"/>
<sequence length="124" mass="14046">MDDLVTKLGPEFASANALSIPEVVIVLQYFKDQGQITSNNAIFEKIYSYAKRYNRFPDGQIAGEVRKLLVESDFTQIEITLLMNLCPQTAEEAKALIPELARFENDDHLNQTLEEIARLKNLQG</sequence>
<gene>
    <name evidence="6" type="ORF">SteCoe_845</name>
    <name evidence="5" type="ORF">SteCoe_8481</name>
</gene>
<evidence type="ECO:0000259" key="4">
    <source>
        <dbReference type="SMART" id="SM00657"/>
    </source>
</evidence>
<dbReference type="InterPro" id="IPR005574">
    <property type="entry name" value="Rpb4/RPC9"/>
</dbReference>
<dbReference type="InterPro" id="IPR045222">
    <property type="entry name" value="Rpb4-like"/>
</dbReference>
<keyword evidence="2" id="KW-0539">Nucleus</keyword>
<dbReference type="GO" id="GO:0000166">
    <property type="term" value="F:nucleotide binding"/>
    <property type="evidence" value="ECO:0007669"/>
    <property type="project" value="InterPro"/>
</dbReference>
<dbReference type="AlphaFoldDB" id="A0A1R2CKB5"/>
<dbReference type="Pfam" id="PF03874">
    <property type="entry name" value="RNA_pol_Rpb4"/>
    <property type="match status" value="1"/>
</dbReference>
<comment type="caution">
    <text evidence="5">The sequence shown here is derived from an EMBL/GenBank/DDBJ whole genome shotgun (WGS) entry which is preliminary data.</text>
</comment>
<comment type="similarity">
    <text evidence="3">Belongs to the eukaryotic RPB4 RNA polymerase subunit family.</text>
</comment>
<reference evidence="5 7" key="1">
    <citation type="submission" date="2016-11" db="EMBL/GenBank/DDBJ databases">
        <title>The macronuclear genome of Stentor coeruleus: a giant cell with tiny introns.</title>
        <authorList>
            <person name="Slabodnick M."/>
            <person name="Ruby J.G."/>
            <person name="Reiff S.B."/>
            <person name="Swart E.C."/>
            <person name="Gosai S."/>
            <person name="Prabakaran S."/>
            <person name="Witkowska E."/>
            <person name="Larue G.E."/>
            <person name="Fisher S."/>
            <person name="Freeman R.M."/>
            <person name="Gunawardena J."/>
            <person name="Chu W."/>
            <person name="Stover N.A."/>
            <person name="Gregory B.D."/>
            <person name="Nowacki M."/>
            <person name="Derisi J."/>
            <person name="Roy S.W."/>
            <person name="Marshall W.F."/>
            <person name="Sood P."/>
        </authorList>
    </citation>
    <scope>NUCLEOTIDE SEQUENCE [LARGE SCALE GENOMIC DNA]</scope>
    <source>
        <strain evidence="5">WM001</strain>
    </source>
</reference>
<name>A0A1R2CKB5_9CILI</name>
<evidence type="ECO:0000313" key="7">
    <source>
        <dbReference type="Proteomes" id="UP000187209"/>
    </source>
</evidence>
<evidence type="ECO:0000256" key="3">
    <source>
        <dbReference type="ARBA" id="ARBA00025724"/>
    </source>
</evidence>
<dbReference type="PANTHER" id="PTHR21297">
    <property type="entry name" value="DNA-DIRECTED RNA POLYMERASE II"/>
    <property type="match status" value="1"/>
</dbReference>
<dbReference type="InterPro" id="IPR010997">
    <property type="entry name" value="HRDC-like_sf"/>
</dbReference>
<evidence type="ECO:0000256" key="2">
    <source>
        <dbReference type="ARBA" id="ARBA00023242"/>
    </source>
</evidence>
<proteinExistence type="inferred from homology"/>
<dbReference type="InterPro" id="IPR006590">
    <property type="entry name" value="RNA_pol_Rpb4/RPC9_core"/>
</dbReference>